<accession>A0A8D8YWM3</accession>
<evidence type="ECO:0000313" key="1">
    <source>
        <dbReference type="EMBL" id="CAG6735781.1"/>
    </source>
</evidence>
<proteinExistence type="predicted"/>
<protein>
    <submittedName>
        <fullName evidence="1">Uncharacterized protein</fullName>
    </submittedName>
</protein>
<name>A0A8D8YWM3_9HEMI</name>
<organism evidence="1">
    <name type="scientific">Cacopsylla melanoneura</name>
    <dbReference type="NCBI Taxonomy" id="428564"/>
    <lineage>
        <taxon>Eukaryota</taxon>
        <taxon>Metazoa</taxon>
        <taxon>Ecdysozoa</taxon>
        <taxon>Arthropoda</taxon>
        <taxon>Hexapoda</taxon>
        <taxon>Insecta</taxon>
        <taxon>Pterygota</taxon>
        <taxon>Neoptera</taxon>
        <taxon>Paraneoptera</taxon>
        <taxon>Hemiptera</taxon>
        <taxon>Sternorrhyncha</taxon>
        <taxon>Psylloidea</taxon>
        <taxon>Psyllidae</taxon>
        <taxon>Psyllinae</taxon>
        <taxon>Cacopsylla</taxon>
    </lineage>
</organism>
<sequence length="111" mass="13001">MFKNEMGMKYPFYLKISNKTYEVPFFSPLKKISIQNSSKEVKKRKKKKVGIGLANRTAHSVCLESTSLVLCSDKRFLDFLDCSEKSVHYYGVFFSRDQVLFIVKLKKVFLR</sequence>
<reference evidence="1" key="1">
    <citation type="submission" date="2021-05" db="EMBL/GenBank/DDBJ databases">
        <authorList>
            <person name="Alioto T."/>
            <person name="Alioto T."/>
            <person name="Gomez Garrido J."/>
        </authorList>
    </citation>
    <scope>NUCLEOTIDE SEQUENCE</scope>
</reference>
<dbReference type="AlphaFoldDB" id="A0A8D8YWM3"/>
<dbReference type="EMBL" id="HBUF01396867">
    <property type="protein sequence ID" value="CAG6735781.1"/>
    <property type="molecule type" value="Transcribed_RNA"/>
</dbReference>